<feature type="repeat" description="TPR" evidence="1">
    <location>
        <begin position="122"/>
        <end position="155"/>
    </location>
</feature>
<feature type="transmembrane region" description="Helical" evidence="2">
    <location>
        <begin position="364"/>
        <end position="383"/>
    </location>
</feature>
<keyword evidence="1" id="KW-0802">TPR repeat</keyword>
<dbReference type="PANTHER" id="PTHR34220:SF7">
    <property type="entry name" value="SENSOR HISTIDINE KINASE YPDA"/>
    <property type="match status" value="1"/>
</dbReference>
<dbReference type="PANTHER" id="PTHR34220">
    <property type="entry name" value="SENSOR HISTIDINE KINASE YPDA"/>
    <property type="match status" value="1"/>
</dbReference>
<proteinExistence type="predicted"/>
<evidence type="ECO:0000313" key="5">
    <source>
        <dbReference type="EMBL" id="KAA9039409.1"/>
    </source>
</evidence>
<protein>
    <submittedName>
        <fullName evidence="5">Tetratricopeptide repeat protein</fullName>
    </submittedName>
</protein>
<gene>
    <name evidence="5" type="ORF">FW778_11335</name>
</gene>
<feature type="signal peptide" evidence="3">
    <location>
        <begin position="1"/>
        <end position="19"/>
    </location>
</feature>
<keyword evidence="6" id="KW-1185">Reference proteome</keyword>
<feature type="domain" description="Signal transduction histidine kinase internal region" evidence="4">
    <location>
        <begin position="405"/>
        <end position="485"/>
    </location>
</feature>
<comment type="caution">
    <text evidence="5">The sequence shown here is derived from an EMBL/GenBank/DDBJ whole genome shotgun (WGS) entry which is preliminary data.</text>
</comment>
<keyword evidence="2" id="KW-0812">Transmembrane</keyword>
<dbReference type="InterPro" id="IPR050640">
    <property type="entry name" value="Bact_2-comp_sensor_kinase"/>
</dbReference>
<dbReference type="RefSeq" id="WP_150414820.1">
    <property type="nucleotide sequence ID" value="NZ_VYQF01000002.1"/>
</dbReference>
<dbReference type="GO" id="GO:0016020">
    <property type="term" value="C:membrane"/>
    <property type="evidence" value="ECO:0007669"/>
    <property type="project" value="InterPro"/>
</dbReference>
<dbReference type="InterPro" id="IPR010559">
    <property type="entry name" value="Sig_transdc_His_kin_internal"/>
</dbReference>
<evidence type="ECO:0000313" key="6">
    <source>
        <dbReference type="Proteomes" id="UP000326903"/>
    </source>
</evidence>
<dbReference type="SUPFAM" id="SSF81901">
    <property type="entry name" value="HCP-like"/>
    <property type="match status" value="1"/>
</dbReference>
<evidence type="ECO:0000259" key="4">
    <source>
        <dbReference type="Pfam" id="PF06580"/>
    </source>
</evidence>
<accession>A0A5J5IK66</accession>
<organism evidence="5 6">
    <name type="scientific">Ginsengibacter hankyongi</name>
    <dbReference type="NCBI Taxonomy" id="2607284"/>
    <lineage>
        <taxon>Bacteria</taxon>
        <taxon>Pseudomonadati</taxon>
        <taxon>Bacteroidota</taxon>
        <taxon>Chitinophagia</taxon>
        <taxon>Chitinophagales</taxon>
        <taxon>Chitinophagaceae</taxon>
        <taxon>Ginsengibacter</taxon>
    </lineage>
</organism>
<reference evidence="5 6" key="1">
    <citation type="submission" date="2019-09" db="EMBL/GenBank/DDBJ databases">
        <title>Draft genome sequence of Ginsengibacter sp. BR5-29.</title>
        <authorList>
            <person name="Im W.-T."/>
        </authorList>
    </citation>
    <scope>NUCLEOTIDE SEQUENCE [LARGE SCALE GENOMIC DNA]</scope>
    <source>
        <strain evidence="5 6">BR5-29</strain>
    </source>
</reference>
<keyword evidence="2" id="KW-0472">Membrane</keyword>
<evidence type="ECO:0000256" key="1">
    <source>
        <dbReference type="PROSITE-ProRule" id="PRU00339"/>
    </source>
</evidence>
<dbReference type="InterPro" id="IPR011990">
    <property type="entry name" value="TPR-like_helical_dom_sf"/>
</dbReference>
<dbReference type="Pfam" id="PF13424">
    <property type="entry name" value="TPR_12"/>
    <property type="match status" value="3"/>
</dbReference>
<keyword evidence="2" id="KW-1133">Transmembrane helix</keyword>
<dbReference type="SMART" id="SM00028">
    <property type="entry name" value="TPR"/>
    <property type="match status" value="6"/>
</dbReference>
<sequence>MTKIFFLISFSISVQIANAQNAKDFDSLVNVLTQNKSGDSSRVKTLLNIANILIYNNPDSSMKYTDEAMELSQQIKWQKGIALSFRQMGYVYYILTDKFRAMDYYLKALKAGQSINNNFFNATIYNNIANIYADLKNYKKALDYYSKYLSIAQQVKSKTDEMNAFINIGDIYTEQNSLPLGLAYFNKALLIANETGNKRIGAAILNNLGEIFIKHNNYEMALSNFEKSLSLAEETRNMNAKATALNGLGEIYLHQKKYKQAEDFSNRSLQLSKELGDISWQANALETLSKTYEEQKDFANAFYTYQQAVVLKDSTLSDKKKQDITRLEMQYNFDKKEAEINAANDKRQALAAAEINRQKILKNASLAIGFILMLVAVAGIILYKRRNDTLEKKKEAEFNTQVAYTELKALRAQMNPHFIYNSLNSINDYIDKHDTEMATLYTTKFAKLMRMILENSEQKEVRLADDLNALELYMQLESMRMQNKFSYEIKVDEDIDRENTLIPPLILQPFVENSIWHGISKKQGAGKILVSIHKEGNMINCVVEDNGIGILESSNAETEKEVLLKIVFWNENYKSKN</sequence>
<feature type="repeat" description="TPR" evidence="1">
    <location>
        <begin position="282"/>
        <end position="315"/>
    </location>
</feature>
<dbReference type="EMBL" id="VYQF01000002">
    <property type="protein sequence ID" value="KAA9039409.1"/>
    <property type="molecule type" value="Genomic_DNA"/>
</dbReference>
<dbReference type="Pfam" id="PF06580">
    <property type="entry name" value="His_kinase"/>
    <property type="match status" value="1"/>
</dbReference>
<dbReference type="SUPFAM" id="SSF55874">
    <property type="entry name" value="ATPase domain of HSP90 chaperone/DNA topoisomerase II/histidine kinase"/>
    <property type="match status" value="1"/>
</dbReference>
<dbReference type="GO" id="GO:0000155">
    <property type="term" value="F:phosphorelay sensor kinase activity"/>
    <property type="evidence" value="ECO:0007669"/>
    <property type="project" value="InterPro"/>
</dbReference>
<feature type="repeat" description="TPR" evidence="1">
    <location>
        <begin position="202"/>
        <end position="235"/>
    </location>
</feature>
<dbReference type="InterPro" id="IPR019734">
    <property type="entry name" value="TPR_rpt"/>
</dbReference>
<feature type="repeat" description="TPR" evidence="1">
    <location>
        <begin position="242"/>
        <end position="275"/>
    </location>
</feature>
<dbReference type="PROSITE" id="PS50005">
    <property type="entry name" value="TPR"/>
    <property type="match status" value="4"/>
</dbReference>
<name>A0A5J5IK66_9BACT</name>
<dbReference type="InterPro" id="IPR036890">
    <property type="entry name" value="HATPase_C_sf"/>
</dbReference>
<dbReference type="Gene3D" id="1.25.40.10">
    <property type="entry name" value="Tetratricopeptide repeat domain"/>
    <property type="match status" value="2"/>
</dbReference>
<feature type="chain" id="PRO_5023888478" evidence="3">
    <location>
        <begin position="20"/>
        <end position="577"/>
    </location>
</feature>
<dbReference type="AlphaFoldDB" id="A0A5J5IK66"/>
<dbReference type="SUPFAM" id="SSF48452">
    <property type="entry name" value="TPR-like"/>
    <property type="match status" value="1"/>
</dbReference>
<evidence type="ECO:0000256" key="3">
    <source>
        <dbReference type="SAM" id="SignalP"/>
    </source>
</evidence>
<keyword evidence="3" id="KW-0732">Signal</keyword>
<dbReference type="Proteomes" id="UP000326903">
    <property type="component" value="Unassembled WGS sequence"/>
</dbReference>
<dbReference type="Gene3D" id="3.30.565.10">
    <property type="entry name" value="Histidine kinase-like ATPase, C-terminal domain"/>
    <property type="match status" value="1"/>
</dbReference>
<evidence type="ECO:0000256" key="2">
    <source>
        <dbReference type="SAM" id="Phobius"/>
    </source>
</evidence>